<feature type="binding site" evidence="5">
    <location>
        <begin position="24"/>
        <end position="31"/>
    </location>
    <ligand>
        <name>ATP</name>
        <dbReference type="ChEBI" id="CHEBI:30616"/>
    </ligand>
</feature>
<accession>A0A849HM40</accession>
<keyword evidence="2 5" id="KW-0378">Hydrolase</keyword>
<keyword evidence="9" id="KW-1185">Reference proteome</keyword>
<evidence type="ECO:0000259" key="7">
    <source>
        <dbReference type="PROSITE" id="PS51198"/>
    </source>
</evidence>
<dbReference type="GO" id="GO:0043138">
    <property type="term" value="F:3'-5' DNA helicase activity"/>
    <property type="evidence" value="ECO:0007669"/>
    <property type="project" value="TreeGrafter"/>
</dbReference>
<dbReference type="InterPro" id="IPR000212">
    <property type="entry name" value="DNA_helicase_UvrD/REP"/>
</dbReference>
<dbReference type="EMBL" id="JABEPQ010000004">
    <property type="protein sequence ID" value="NNM47733.1"/>
    <property type="molecule type" value="Genomic_DNA"/>
</dbReference>
<dbReference type="Pfam" id="PF00580">
    <property type="entry name" value="UvrD-helicase"/>
    <property type="match status" value="2"/>
</dbReference>
<evidence type="ECO:0000313" key="9">
    <source>
        <dbReference type="Proteomes" id="UP000588586"/>
    </source>
</evidence>
<dbReference type="Gene3D" id="3.40.50.300">
    <property type="entry name" value="P-loop containing nucleotide triphosphate hydrolases"/>
    <property type="match status" value="2"/>
</dbReference>
<dbReference type="GO" id="GO:0016787">
    <property type="term" value="F:hydrolase activity"/>
    <property type="evidence" value="ECO:0007669"/>
    <property type="project" value="UniProtKB-UniRule"/>
</dbReference>
<organism evidence="8 9">
    <name type="scientific">Knoellia koreensis</name>
    <dbReference type="NCBI Taxonomy" id="2730921"/>
    <lineage>
        <taxon>Bacteria</taxon>
        <taxon>Bacillati</taxon>
        <taxon>Actinomycetota</taxon>
        <taxon>Actinomycetes</taxon>
        <taxon>Micrococcales</taxon>
        <taxon>Intrasporangiaceae</taxon>
        <taxon>Knoellia</taxon>
    </lineage>
</organism>
<name>A0A849HM40_9MICO</name>
<proteinExistence type="predicted"/>
<dbReference type="Proteomes" id="UP000588586">
    <property type="component" value="Unassembled WGS sequence"/>
</dbReference>
<dbReference type="InterPro" id="IPR027417">
    <property type="entry name" value="P-loop_NTPase"/>
</dbReference>
<keyword evidence="3 5" id="KW-0347">Helicase</keyword>
<evidence type="ECO:0000256" key="6">
    <source>
        <dbReference type="SAM" id="MobiDB-lite"/>
    </source>
</evidence>
<keyword evidence="4 5" id="KW-0067">ATP-binding</keyword>
<dbReference type="GO" id="GO:0003677">
    <property type="term" value="F:DNA binding"/>
    <property type="evidence" value="ECO:0007669"/>
    <property type="project" value="InterPro"/>
</dbReference>
<evidence type="ECO:0000256" key="4">
    <source>
        <dbReference type="ARBA" id="ARBA00022840"/>
    </source>
</evidence>
<comment type="caution">
    <text evidence="8">The sequence shown here is derived from an EMBL/GenBank/DDBJ whole genome shotgun (WGS) entry which is preliminary data.</text>
</comment>
<evidence type="ECO:0000256" key="2">
    <source>
        <dbReference type="ARBA" id="ARBA00022801"/>
    </source>
</evidence>
<dbReference type="PANTHER" id="PTHR11070:SF2">
    <property type="entry name" value="ATP-DEPENDENT DNA HELICASE SRS2"/>
    <property type="match status" value="1"/>
</dbReference>
<feature type="domain" description="UvrD-like helicase ATP-binding" evidence="7">
    <location>
        <begin position="3"/>
        <end position="282"/>
    </location>
</feature>
<evidence type="ECO:0000313" key="8">
    <source>
        <dbReference type="EMBL" id="NNM47733.1"/>
    </source>
</evidence>
<dbReference type="SUPFAM" id="SSF52540">
    <property type="entry name" value="P-loop containing nucleoside triphosphate hydrolases"/>
    <property type="match status" value="1"/>
</dbReference>
<reference evidence="8 9" key="1">
    <citation type="submission" date="2020-04" db="EMBL/GenBank/DDBJ databases">
        <title>Knoellia sp. isolate from air conditioner.</title>
        <authorList>
            <person name="Chea S."/>
            <person name="Kim D.-U."/>
        </authorList>
    </citation>
    <scope>NUCLEOTIDE SEQUENCE [LARGE SCALE GENOMIC DNA]</scope>
    <source>
        <strain evidence="8 9">DB2414S</strain>
    </source>
</reference>
<evidence type="ECO:0000256" key="5">
    <source>
        <dbReference type="PROSITE-ProRule" id="PRU00560"/>
    </source>
</evidence>
<dbReference type="GO" id="GO:0000725">
    <property type="term" value="P:recombinational repair"/>
    <property type="evidence" value="ECO:0007669"/>
    <property type="project" value="TreeGrafter"/>
</dbReference>
<feature type="region of interest" description="Disordered" evidence="6">
    <location>
        <begin position="467"/>
        <end position="488"/>
    </location>
</feature>
<sequence length="573" mass="62135">MPDVTFTDAQLALIRAETATYVEACPGAGKTQAIVQRFIDRPLTHPRKGIGLISFTNAAIDEARARCTTEPALKEAPNFVGTIDGFINRFLVGPTFLARRGFAPRFHESWSAVPHSLVKVSGVQLSASLDWFAVRDGAAHLSPERVPIERRRAAASLPSPDLARLEGEAMRIWNRFVERGTLSASAARVAMRSYLTDPKRREKLGALLSDRFVEVIVDEVQDCSADDILVLDFLHEFGVTIIAVGDPDQSIYGFRSDAPADITTFVSKLAEGERLNGNFRSSPAICAAVDSLRTGSERDDPIGRHAEVKSPVVLLSYNRRQSLPQLIASVIEAHDISRKDLIVLAHSADHARVAAGAPGSGSDSTSKLIVLARAHHLISDPHRSGAERVAAMRSLERTIRELGVSEVVELDHPDYLDACGLSERTFREGCLRLAAALPRPFEMKPSEFRAALAALTDSHAQLRWTSQPLRSPPGDTWPSPPAVQPEGATSFAHSTIHGLKGRQSPAVALVIPESRAEGDGVQQWCGGLSGEERRVLYVGASRAERLLIVAAHESTFDAVKARLEADGVPTEVP</sequence>
<protein>
    <submittedName>
        <fullName evidence="8">ATP-dependent helicase</fullName>
    </submittedName>
</protein>
<dbReference type="GO" id="GO:0005524">
    <property type="term" value="F:ATP binding"/>
    <property type="evidence" value="ECO:0007669"/>
    <property type="project" value="UniProtKB-UniRule"/>
</dbReference>
<dbReference type="PANTHER" id="PTHR11070">
    <property type="entry name" value="UVRD / RECB / PCRA DNA HELICASE FAMILY MEMBER"/>
    <property type="match status" value="1"/>
</dbReference>
<dbReference type="InterPro" id="IPR014016">
    <property type="entry name" value="UvrD-like_ATP-bd"/>
</dbReference>
<evidence type="ECO:0000256" key="1">
    <source>
        <dbReference type="ARBA" id="ARBA00022741"/>
    </source>
</evidence>
<dbReference type="RefSeq" id="WP_171244841.1">
    <property type="nucleotide sequence ID" value="NZ_JABEPQ010000004.1"/>
</dbReference>
<gene>
    <name evidence="8" type="ORF">HJG52_17205</name>
</gene>
<keyword evidence="1 5" id="KW-0547">Nucleotide-binding</keyword>
<evidence type="ECO:0000256" key="3">
    <source>
        <dbReference type="ARBA" id="ARBA00022806"/>
    </source>
</evidence>
<dbReference type="PROSITE" id="PS51198">
    <property type="entry name" value="UVRD_HELICASE_ATP_BIND"/>
    <property type="match status" value="1"/>
</dbReference>
<dbReference type="AlphaFoldDB" id="A0A849HM40"/>